<protein>
    <submittedName>
        <fullName evidence="1">Uncharacterized protein</fullName>
    </submittedName>
</protein>
<dbReference type="EMBL" id="GBRH01180627">
    <property type="protein sequence ID" value="JAE17269.1"/>
    <property type="molecule type" value="Transcribed_RNA"/>
</dbReference>
<reference evidence="1" key="1">
    <citation type="submission" date="2014-09" db="EMBL/GenBank/DDBJ databases">
        <authorList>
            <person name="Magalhaes I.L.F."/>
            <person name="Oliveira U."/>
            <person name="Santos F.R."/>
            <person name="Vidigal T.H.D.A."/>
            <person name="Brescovit A.D."/>
            <person name="Santos A.J."/>
        </authorList>
    </citation>
    <scope>NUCLEOTIDE SEQUENCE</scope>
    <source>
        <tissue evidence="1">Shoot tissue taken approximately 20 cm above the soil surface</tissue>
    </source>
</reference>
<reference evidence="1" key="2">
    <citation type="journal article" date="2015" name="Data Brief">
        <title>Shoot transcriptome of the giant reed, Arundo donax.</title>
        <authorList>
            <person name="Barrero R.A."/>
            <person name="Guerrero F.D."/>
            <person name="Moolhuijzen P."/>
            <person name="Goolsby J.A."/>
            <person name="Tidwell J."/>
            <person name="Bellgard S.E."/>
            <person name="Bellgard M.I."/>
        </authorList>
    </citation>
    <scope>NUCLEOTIDE SEQUENCE</scope>
    <source>
        <tissue evidence="1">Shoot tissue taken approximately 20 cm above the soil surface</tissue>
    </source>
</reference>
<dbReference type="AlphaFoldDB" id="A0A0A9G1C3"/>
<organism evidence="1">
    <name type="scientific">Arundo donax</name>
    <name type="common">Giant reed</name>
    <name type="synonym">Donax arundinaceus</name>
    <dbReference type="NCBI Taxonomy" id="35708"/>
    <lineage>
        <taxon>Eukaryota</taxon>
        <taxon>Viridiplantae</taxon>
        <taxon>Streptophyta</taxon>
        <taxon>Embryophyta</taxon>
        <taxon>Tracheophyta</taxon>
        <taxon>Spermatophyta</taxon>
        <taxon>Magnoliopsida</taxon>
        <taxon>Liliopsida</taxon>
        <taxon>Poales</taxon>
        <taxon>Poaceae</taxon>
        <taxon>PACMAD clade</taxon>
        <taxon>Arundinoideae</taxon>
        <taxon>Arundineae</taxon>
        <taxon>Arundo</taxon>
    </lineage>
</organism>
<proteinExistence type="predicted"/>
<evidence type="ECO:0000313" key="1">
    <source>
        <dbReference type="EMBL" id="JAE17269.1"/>
    </source>
</evidence>
<name>A0A0A9G1C3_ARUDO</name>
<sequence length="32" mass="3564">MIDLFCNCESLVARLPKVFLICSGSRVCSEVM</sequence>
<accession>A0A0A9G1C3</accession>